<evidence type="ECO:0000259" key="2">
    <source>
        <dbReference type="Pfam" id="PF20241"/>
    </source>
</evidence>
<sequence>MATIAAKGEGEGEGSNECSKVPPVDDQIHVPASLPLLEANQDKDQQLEVLYRTVPRRLMDVFSVRFVKFDKQALSQMYGCMMIGSFPTYVLYCRKHGEPLNVHPNGLVMVRDPDEVIQPSDCVGFYSCLFRYQAGADQFKDIKSKLLWNRVCEDFDTLLCRRVRCQFGKLKVKYAVYECGVTAHVDVTLTACRFPSASVHGWIIAHNSKIGEAGKSFLFKRGHSEGISIGVSHCEERIAQLPLARCKIAVPVDSSFTIVVNIWQCSAIDTLDQLIAENKDFKFDARLSGQDVKTFRGEACHINVGVTWSR</sequence>
<evidence type="ECO:0000256" key="1">
    <source>
        <dbReference type="SAM" id="MobiDB-lite"/>
    </source>
</evidence>
<proteinExistence type="predicted"/>
<protein>
    <recommendedName>
        <fullName evidence="2">DUF6598 domain-containing protein</fullName>
    </recommendedName>
</protein>
<accession>A0A9Q0D2L2</accession>
<name>A0A9Q0D2L2_9POAL</name>
<keyword evidence="4" id="KW-1185">Reference proteome</keyword>
<dbReference type="Pfam" id="PF20241">
    <property type="entry name" value="DUF6598"/>
    <property type="match status" value="1"/>
</dbReference>
<feature type="region of interest" description="Disordered" evidence="1">
    <location>
        <begin position="1"/>
        <end position="22"/>
    </location>
</feature>
<dbReference type="InterPro" id="IPR046533">
    <property type="entry name" value="DUF6598"/>
</dbReference>
<reference evidence="3" key="1">
    <citation type="journal article" date="2022" name="Cell">
        <title>Repeat-based holocentromeres influence genome architecture and karyotype evolution.</title>
        <authorList>
            <person name="Hofstatter P.G."/>
            <person name="Thangavel G."/>
            <person name="Lux T."/>
            <person name="Neumann P."/>
            <person name="Vondrak T."/>
            <person name="Novak P."/>
            <person name="Zhang M."/>
            <person name="Costa L."/>
            <person name="Castellani M."/>
            <person name="Scott A."/>
            <person name="Toegelov H."/>
            <person name="Fuchs J."/>
            <person name="Mata-Sucre Y."/>
            <person name="Dias Y."/>
            <person name="Vanzela A.L.L."/>
            <person name="Huettel B."/>
            <person name="Almeida C.C.S."/>
            <person name="Simkova H."/>
            <person name="Souza G."/>
            <person name="Pedrosa-Harand A."/>
            <person name="Macas J."/>
            <person name="Mayer K.F.X."/>
            <person name="Houben A."/>
            <person name="Marques A."/>
        </authorList>
    </citation>
    <scope>NUCLEOTIDE SEQUENCE</scope>
    <source>
        <strain evidence="3">RhyBre1mFocal</strain>
    </source>
</reference>
<gene>
    <name evidence="3" type="ORF">LUZ63_004182</name>
</gene>
<comment type="caution">
    <text evidence="3">The sequence shown here is derived from an EMBL/GenBank/DDBJ whole genome shotgun (WGS) entry which is preliminary data.</text>
</comment>
<dbReference type="AlphaFoldDB" id="A0A9Q0D2L2"/>
<feature type="domain" description="DUF6598" evidence="2">
    <location>
        <begin position="58"/>
        <end position="306"/>
    </location>
</feature>
<dbReference type="OrthoDB" id="1431634at2759"/>
<evidence type="ECO:0000313" key="3">
    <source>
        <dbReference type="EMBL" id="KAJ1704403.1"/>
    </source>
</evidence>
<organism evidence="3 4">
    <name type="scientific">Rhynchospora breviuscula</name>
    <dbReference type="NCBI Taxonomy" id="2022672"/>
    <lineage>
        <taxon>Eukaryota</taxon>
        <taxon>Viridiplantae</taxon>
        <taxon>Streptophyta</taxon>
        <taxon>Embryophyta</taxon>
        <taxon>Tracheophyta</taxon>
        <taxon>Spermatophyta</taxon>
        <taxon>Magnoliopsida</taxon>
        <taxon>Liliopsida</taxon>
        <taxon>Poales</taxon>
        <taxon>Cyperaceae</taxon>
        <taxon>Cyperoideae</taxon>
        <taxon>Rhynchosporeae</taxon>
        <taxon>Rhynchospora</taxon>
    </lineage>
</organism>
<evidence type="ECO:0000313" key="4">
    <source>
        <dbReference type="Proteomes" id="UP001151287"/>
    </source>
</evidence>
<dbReference type="EMBL" id="JAMQYH010000001">
    <property type="protein sequence ID" value="KAJ1704403.1"/>
    <property type="molecule type" value="Genomic_DNA"/>
</dbReference>
<dbReference type="Proteomes" id="UP001151287">
    <property type="component" value="Unassembled WGS sequence"/>
</dbReference>